<dbReference type="AlphaFoldDB" id="A0AA96F6C1"/>
<dbReference type="RefSeq" id="WP_313496505.1">
    <property type="nucleotide sequence ID" value="NZ_CP134879.1"/>
</dbReference>
<proteinExistence type="predicted"/>
<dbReference type="EMBL" id="CP134879">
    <property type="protein sequence ID" value="WNM23530.1"/>
    <property type="molecule type" value="Genomic_DNA"/>
</dbReference>
<reference evidence="1 2" key="1">
    <citation type="submission" date="2023-09" db="EMBL/GenBank/DDBJ databases">
        <title>Demequina sp. a novel bacteria isolated from Capsicum annuum.</title>
        <authorList>
            <person name="Humaira Z."/>
            <person name="Lee J."/>
            <person name="Cho D."/>
        </authorList>
    </citation>
    <scope>NUCLEOTIDE SEQUENCE [LARGE SCALE GENOMIC DNA]</scope>
    <source>
        <strain evidence="1 2">OYTSA14</strain>
    </source>
</reference>
<name>A0AA96F6C1_9MICO</name>
<sequence length="54" mass="6382">MATTPRELADRIGVDQRKIRAFLRSVYRPNGEDKNARWLLDDEQVAEVRKHFGR</sequence>
<dbReference type="Proteomes" id="UP001304125">
    <property type="component" value="Chromosome"/>
</dbReference>
<protein>
    <submittedName>
        <fullName evidence="1">Uncharacterized protein</fullName>
    </submittedName>
</protein>
<gene>
    <name evidence="1" type="ORF">RN606_09135</name>
</gene>
<evidence type="ECO:0000313" key="2">
    <source>
        <dbReference type="Proteomes" id="UP001304125"/>
    </source>
</evidence>
<evidence type="ECO:0000313" key="1">
    <source>
        <dbReference type="EMBL" id="WNM23530.1"/>
    </source>
</evidence>
<accession>A0AA96F6C1</accession>
<organism evidence="1 2">
    <name type="scientific">Demequina capsici</name>
    <dbReference type="NCBI Taxonomy" id="3075620"/>
    <lineage>
        <taxon>Bacteria</taxon>
        <taxon>Bacillati</taxon>
        <taxon>Actinomycetota</taxon>
        <taxon>Actinomycetes</taxon>
        <taxon>Micrococcales</taxon>
        <taxon>Demequinaceae</taxon>
        <taxon>Demequina</taxon>
    </lineage>
</organism>
<keyword evidence="2" id="KW-1185">Reference proteome</keyword>